<comment type="caution">
    <text evidence="1">The sequence shown here is derived from an EMBL/GenBank/DDBJ whole genome shotgun (WGS) entry which is preliminary data.</text>
</comment>
<sequence length="217" mass="25062">MGNYESDSNPNNEWEESWDSTWNEFNWEQYLRSESDEIRKYQAIYSKLIRSANRLDEVALYMGWQPRPEGQEPEMDIEAEQAAPYTLHRHPLFVSSKALHGWLVEQWGRRVALTPEAVDASRALSYQTALTESDYYGLLAVTALDMDDFALAIAYFKRGMVSLNTALGMLSDFESLQIESVSLYAKHARIRLFDIREIWLRVTSDCRATIARGSDED</sequence>
<dbReference type="EMBL" id="JACYFG010000007">
    <property type="protein sequence ID" value="MBD5779344.1"/>
    <property type="molecule type" value="Genomic_DNA"/>
</dbReference>
<gene>
    <name evidence="1" type="ORF">IEN85_07545</name>
</gene>
<evidence type="ECO:0000313" key="2">
    <source>
        <dbReference type="Proteomes" id="UP000622317"/>
    </source>
</evidence>
<name>A0A927F7L1_9BACT</name>
<evidence type="ECO:0000313" key="1">
    <source>
        <dbReference type="EMBL" id="MBD5779344.1"/>
    </source>
</evidence>
<proteinExistence type="predicted"/>
<reference evidence="1" key="1">
    <citation type="submission" date="2020-09" db="EMBL/GenBank/DDBJ databases">
        <title>Pelagicoccus enzymogenes sp. nov. with an EPS production, isolated from marine sediment.</title>
        <authorList>
            <person name="Feng X."/>
        </authorList>
    </citation>
    <scope>NUCLEOTIDE SEQUENCE</scope>
    <source>
        <strain evidence="1">NFK12</strain>
    </source>
</reference>
<accession>A0A927F7L1</accession>
<protein>
    <submittedName>
        <fullName evidence="1">Uncharacterized protein</fullName>
    </submittedName>
</protein>
<dbReference type="RefSeq" id="WP_191616472.1">
    <property type="nucleotide sequence ID" value="NZ_JACYFG010000007.1"/>
</dbReference>
<dbReference type="Proteomes" id="UP000622317">
    <property type="component" value="Unassembled WGS sequence"/>
</dbReference>
<keyword evidence="2" id="KW-1185">Reference proteome</keyword>
<organism evidence="1 2">
    <name type="scientific">Pelagicoccus enzymogenes</name>
    <dbReference type="NCBI Taxonomy" id="2773457"/>
    <lineage>
        <taxon>Bacteria</taxon>
        <taxon>Pseudomonadati</taxon>
        <taxon>Verrucomicrobiota</taxon>
        <taxon>Opitutia</taxon>
        <taxon>Puniceicoccales</taxon>
        <taxon>Pelagicoccaceae</taxon>
        <taxon>Pelagicoccus</taxon>
    </lineage>
</organism>
<dbReference type="AlphaFoldDB" id="A0A927F7L1"/>